<feature type="transmembrane region" description="Helical" evidence="7">
    <location>
        <begin position="145"/>
        <end position="166"/>
    </location>
</feature>
<keyword evidence="3 7" id="KW-0812">Transmembrane</keyword>
<dbReference type="Proteomes" id="UP001139409">
    <property type="component" value="Unassembled WGS sequence"/>
</dbReference>
<dbReference type="Gene3D" id="2.20.110.10">
    <property type="entry name" value="Histone H3 K4-specific methyltransferase SET7/9 N-terminal domain"/>
    <property type="match status" value="1"/>
</dbReference>
<dbReference type="PANTHER" id="PTHR43731">
    <property type="entry name" value="RHOMBOID PROTEASE"/>
    <property type="match status" value="1"/>
</dbReference>
<feature type="transmembrane region" description="Helical" evidence="7">
    <location>
        <begin position="196"/>
        <end position="214"/>
    </location>
</feature>
<dbReference type="InterPro" id="IPR022764">
    <property type="entry name" value="Peptidase_S54_rhomboid_dom"/>
</dbReference>
<evidence type="ECO:0000313" key="10">
    <source>
        <dbReference type="Proteomes" id="UP001139409"/>
    </source>
</evidence>
<comment type="caution">
    <text evidence="9">The sequence shown here is derived from an EMBL/GenBank/DDBJ whole genome shotgun (WGS) entry which is preliminary data.</text>
</comment>
<dbReference type="EMBL" id="JAIXNE010000006">
    <property type="protein sequence ID" value="MCA6078433.1"/>
    <property type="molecule type" value="Genomic_DNA"/>
</dbReference>
<dbReference type="EC" id="3.4.21.105" evidence="9"/>
<keyword evidence="9" id="KW-0645">Protease</keyword>
<reference evidence="9" key="1">
    <citation type="submission" date="2021-09" db="EMBL/GenBank/DDBJ databases">
        <title>Fulvivirga sp. isolated from coastal sediment.</title>
        <authorList>
            <person name="Yu H."/>
        </authorList>
    </citation>
    <scope>NUCLEOTIDE SEQUENCE</scope>
    <source>
        <strain evidence="9">1062</strain>
    </source>
</reference>
<accession>A0A9X1HUB1</accession>
<dbReference type="AlphaFoldDB" id="A0A9X1HUB1"/>
<evidence type="ECO:0000256" key="3">
    <source>
        <dbReference type="ARBA" id="ARBA00022692"/>
    </source>
</evidence>
<sequence>MQTINIRESAVTLFLIFTCILGFAVQGFPVETPEAVILINKGANFTPLSSGAEPWRMLTSIFLHGGILHLILNMTALYILGSTTESRTGHFYLLVLFILSGLFANIISMHYNFFTVSVGASGAIFGLFGFHSLIELWENRHDITVFLKSLLLLLGYLLLTIFLGNILPFDNAAHLGGFCFGLFTALLFLSFPYFRLASGLIILIPVVWIFFFTIPDTQKIHFDQFQLLMGLESQERDYQTDEEAADAYSKISLTYDSLGKVLTDSLPNMNPKLAEDRKNLSEYTKIKSVEANYMANLIYRETYRYLDSLELVRSYRLSELNYPLSMEYNPESSATEDNVKQDLVRVFYDSAWREIFRREQAVYYRIGYRDSLDRWNGRVEDYYKQGAIQMKGTYTEGLRDGIFRYYFSDSTYDAVGRYEREYRTGKWEFFHENGEPAKIYIYGDRGYLRESRDKNGQVQVSDGNGTEITYYKNGNIKSYTPYKEGLREGRAYGLYPDGKIQFQERYENGRLILGESYEGNNTITYDASSLYPTPVNGMDAFRSYINNRKKNVDPGEDRQTVRLLFSCNAKGEIYDIRVLDSANPYYDELAIKWLKEGPDWNPAREHGSVPVTSEGIVDINF</sequence>
<evidence type="ECO:0000259" key="8">
    <source>
        <dbReference type="Pfam" id="PF01694"/>
    </source>
</evidence>
<dbReference type="SUPFAM" id="SSF82185">
    <property type="entry name" value="Histone H3 K4-specific methyltransferase SET7/9 N-terminal domain"/>
    <property type="match status" value="1"/>
</dbReference>
<dbReference type="GO" id="GO:0006508">
    <property type="term" value="P:proteolysis"/>
    <property type="evidence" value="ECO:0007669"/>
    <property type="project" value="UniProtKB-KW"/>
</dbReference>
<dbReference type="InterPro" id="IPR011652">
    <property type="entry name" value="MORN_2"/>
</dbReference>
<name>A0A9X1HUB1_9BACT</name>
<comment type="subcellular location">
    <subcellularLocation>
        <location evidence="1">Membrane</location>
        <topology evidence="1">Multi-pass membrane protein</topology>
    </subcellularLocation>
</comment>
<keyword evidence="5 7" id="KW-1133">Transmembrane helix</keyword>
<dbReference type="Gene3D" id="1.20.1540.10">
    <property type="entry name" value="Rhomboid-like"/>
    <property type="match status" value="1"/>
</dbReference>
<protein>
    <submittedName>
        <fullName evidence="9">Rhomboid family intramembrane serine protease</fullName>
        <ecNumber evidence="9">3.4.21.105</ecNumber>
    </submittedName>
</protein>
<feature type="transmembrane region" description="Helical" evidence="7">
    <location>
        <begin position="57"/>
        <end position="79"/>
    </location>
</feature>
<proteinExistence type="inferred from homology"/>
<evidence type="ECO:0000256" key="6">
    <source>
        <dbReference type="ARBA" id="ARBA00023136"/>
    </source>
</evidence>
<evidence type="ECO:0000256" key="7">
    <source>
        <dbReference type="SAM" id="Phobius"/>
    </source>
</evidence>
<dbReference type="PANTHER" id="PTHR43731:SF14">
    <property type="entry name" value="PRESENILIN-ASSOCIATED RHOMBOID-LIKE PROTEIN, MITOCHONDRIAL"/>
    <property type="match status" value="1"/>
</dbReference>
<keyword evidence="10" id="KW-1185">Reference proteome</keyword>
<dbReference type="SUPFAM" id="SSF74653">
    <property type="entry name" value="TolA/TonB C-terminal domain"/>
    <property type="match status" value="1"/>
</dbReference>
<feature type="domain" description="Peptidase S54 rhomboid" evidence="8">
    <location>
        <begin position="53"/>
        <end position="189"/>
    </location>
</feature>
<keyword evidence="6 7" id="KW-0472">Membrane</keyword>
<dbReference type="Pfam" id="PF01694">
    <property type="entry name" value="Rhomboid"/>
    <property type="match status" value="1"/>
</dbReference>
<dbReference type="RefSeq" id="WP_225699292.1">
    <property type="nucleotide sequence ID" value="NZ_JAIXNE010000006.1"/>
</dbReference>
<evidence type="ECO:0000313" key="9">
    <source>
        <dbReference type="EMBL" id="MCA6078433.1"/>
    </source>
</evidence>
<keyword evidence="4 9" id="KW-0378">Hydrolase</keyword>
<evidence type="ECO:0000256" key="2">
    <source>
        <dbReference type="ARBA" id="ARBA00009045"/>
    </source>
</evidence>
<organism evidence="9 10">
    <name type="scientific">Fulvivirga sedimenti</name>
    <dbReference type="NCBI Taxonomy" id="2879465"/>
    <lineage>
        <taxon>Bacteria</taxon>
        <taxon>Pseudomonadati</taxon>
        <taxon>Bacteroidota</taxon>
        <taxon>Cytophagia</taxon>
        <taxon>Cytophagales</taxon>
        <taxon>Fulvivirgaceae</taxon>
        <taxon>Fulvivirga</taxon>
    </lineage>
</organism>
<feature type="transmembrane region" description="Helical" evidence="7">
    <location>
        <begin position="91"/>
        <end position="107"/>
    </location>
</feature>
<dbReference type="InterPro" id="IPR050925">
    <property type="entry name" value="Rhomboid_protease_S54"/>
</dbReference>
<dbReference type="Gene3D" id="3.90.930.1">
    <property type="match status" value="1"/>
</dbReference>
<dbReference type="GO" id="GO:0004252">
    <property type="term" value="F:serine-type endopeptidase activity"/>
    <property type="evidence" value="ECO:0007669"/>
    <property type="project" value="InterPro"/>
</dbReference>
<dbReference type="InterPro" id="IPR035952">
    <property type="entry name" value="Rhomboid-like_sf"/>
</dbReference>
<feature type="transmembrane region" description="Helical" evidence="7">
    <location>
        <begin position="113"/>
        <end position="133"/>
    </location>
</feature>
<dbReference type="Pfam" id="PF07661">
    <property type="entry name" value="MORN_2"/>
    <property type="match status" value="2"/>
</dbReference>
<dbReference type="SUPFAM" id="SSF144091">
    <property type="entry name" value="Rhomboid-like"/>
    <property type="match status" value="1"/>
</dbReference>
<evidence type="ECO:0000256" key="1">
    <source>
        <dbReference type="ARBA" id="ARBA00004141"/>
    </source>
</evidence>
<comment type="similarity">
    <text evidence="2">Belongs to the peptidase S54 family.</text>
</comment>
<gene>
    <name evidence="9" type="ORF">LDX50_26405</name>
</gene>
<dbReference type="GO" id="GO:0016020">
    <property type="term" value="C:membrane"/>
    <property type="evidence" value="ECO:0007669"/>
    <property type="project" value="UniProtKB-SubCell"/>
</dbReference>
<evidence type="ECO:0000256" key="5">
    <source>
        <dbReference type="ARBA" id="ARBA00022989"/>
    </source>
</evidence>
<feature type="transmembrane region" description="Helical" evidence="7">
    <location>
        <begin position="172"/>
        <end position="189"/>
    </location>
</feature>
<evidence type="ECO:0000256" key="4">
    <source>
        <dbReference type="ARBA" id="ARBA00022801"/>
    </source>
</evidence>